<dbReference type="SUPFAM" id="SSF52980">
    <property type="entry name" value="Restriction endonuclease-like"/>
    <property type="match status" value="1"/>
</dbReference>
<dbReference type="EC" id="3.1.-.-" evidence="6"/>
<evidence type="ECO:0000256" key="3">
    <source>
        <dbReference type="ARBA" id="ARBA00022763"/>
    </source>
</evidence>
<dbReference type="GO" id="GO:0004519">
    <property type="term" value="F:endonuclease activity"/>
    <property type="evidence" value="ECO:0007669"/>
    <property type="project" value="UniProtKB-KW"/>
</dbReference>
<keyword evidence="4 6" id="KW-0378">Hydrolase</keyword>
<keyword evidence="5 6" id="KW-0234">DNA repair</keyword>
<dbReference type="InterPro" id="IPR004603">
    <property type="entry name" value="DNA_mismatch_endonuc_vsr"/>
</dbReference>
<protein>
    <recommendedName>
        <fullName evidence="6">Very short patch repair endonuclease</fullName>
        <ecNumber evidence="6">3.1.-.-</ecNumber>
    </recommendedName>
</protein>
<evidence type="ECO:0000256" key="4">
    <source>
        <dbReference type="ARBA" id="ARBA00022801"/>
    </source>
</evidence>
<evidence type="ECO:0000256" key="5">
    <source>
        <dbReference type="ARBA" id="ARBA00023204"/>
    </source>
</evidence>
<dbReference type="RefSeq" id="WP_244457584.1">
    <property type="nucleotide sequence ID" value="NZ_AP025637.1"/>
</dbReference>
<comment type="function">
    <text evidence="6">May nick specific sequences that contain T:G mispairs resulting from m5C-deamination.</text>
</comment>
<evidence type="ECO:0000256" key="1">
    <source>
        <dbReference type="ARBA" id="ARBA00022722"/>
    </source>
</evidence>
<organism evidence="7 8">
    <name type="scientific">Roseomonas fluvialis</name>
    <dbReference type="NCBI Taxonomy" id="1750527"/>
    <lineage>
        <taxon>Bacteria</taxon>
        <taxon>Pseudomonadati</taxon>
        <taxon>Pseudomonadota</taxon>
        <taxon>Alphaproteobacteria</taxon>
        <taxon>Acetobacterales</taxon>
        <taxon>Roseomonadaceae</taxon>
        <taxon>Roseomonas</taxon>
    </lineage>
</organism>
<dbReference type="Gene3D" id="3.40.960.10">
    <property type="entry name" value="VSR Endonuclease"/>
    <property type="match status" value="1"/>
</dbReference>
<dbReference type="EMBL" id="AP025637">
    <property type="protein sequence ID" value="BDG70243.1"/>
    <property type="molecule type" value="Genomic_DNA"/>
</dbReference>
<sequence>MADRISLEARSRNMAAIRGKNTKPELTVRRGLHAIGYRFRLHRRDLPGSPDIVFPSRRIAIEVRGCFFHRHGCANSALPKSRTDWWLKKLDGNVARDLRNEAALLALGWRLLVIWECDVRQDAEAVLRRAADILGPVRA</sequence>
<dbReference type="Pfam" id="PF03852">
    <property type="entry name" value="Vsr"/>
    <property type="match status" value="1"/>
</dbReference>
<dbReference type="InterPro" id="IPR011335">
    <property type="entry name" value="Restrct_endonuc-II-like"/>
</dbReference>
<accession>A0ABM7XXP0</accession>
<dbReference type="PIRSF" id="PIRSF018267">
    <property type="entry name" value="VSR_endonuc"/>
    <property type="match status" value="1"/>
</dbReference>
<reference evidence="7 8" key="1">
    <citation type="journal article" date="2016" name="Microbes Environ.">
        <title>Phylogenetically diverse aerobic anoxygenic phototrophic bacteria isolated from epilithic biofilms in Tama river, Japan.</title>
        <authorList>
            <person name="Hirose S."/>
            <person name="Matsuura K."/>
            <person name="Haruta S."/>
        </authorList>
    </citation>
    <scope>NUCLEOTIDE SEQUENCE [LARGE SCALE GENOMIC DNA]</scope>
    <source>
        <strain evidence="7 8">S08</strain>
    </source>
</reference>
<keyword evidence="1 6" id="KW-0540">Nuclease</keyword>
<evidence type="ECO:0000256" key="6">
    <source>
        <dbReference type="PIRNR" id="PIRNR018267"/>
    </source>
</evidence>
<keyword evidence="8" id="KW-1185">Reference proteome</keyword>
<gene>
    <name evidence="7" type="ORF">Rmf_01720</name>
</gene>
<comment type="similarity">
    <text evidence="6">Belongs to the vsr family.</text>
</comment>
<keyword evidence="2 6" id="KW-0255">Endonuclease</keyword>
<dbReference type="NCBIfam" id="TIGR00632">
    <property type="entry name" value="vsr"/>
    <property type="match status" value="1"/>
</dbReference>
<evidence type="ECO:0000256" key="2">
    <source>
        <dbReference type="ARBA" id="ARBA00022759"/>
    </source>
</evidence>
<keyword evidence="3 6" id="KW-0227">DNA damage</keyword>
<name>A0ABM7XXP0_9PROT</name>
<dbReference type="CDD" id="cd00221">
    <property type="entry name" value="Vsr"/>
    <property type="match status" value="1"/>
</dbReference>
<proteinExistence type="inferred from homology"/>
<evidence type="ECO:0000313" key="8">
    <source>
        <dbReference type="Proteomes" id="UP000831327"/>
    </source>
</evidence>
<dbReference type="Proteomes" id="UP000831327">
    <property type="component" value="Chromosome"/>
</dbReference>
<evidence type="ECO:0000313" key="7">
    <source>
        <dbReference type="EMBL" id="BDG70243.1"/>
    </source>
</evidence>